<dbReference type="SUPFAM" id="SSF161098">
    <property type="entry name" value="MetI-like"/>
    <property type="match status" value="1"/>
</dbReference>
<dbReference type="NCBIfam" id="TIGR03004">
    <property type="entry name" value="ectoine_ehuC"/>
    <property type="match status" value="1"/>
</dbReference>
<keyword evidence="4 8" id="KW-0812">Transmembrane</keyword>
<feature type="transmembrane region" description="Helical" evidence="8">
    <location>
        <begin position="186"/>
        <end position="203"/>
    </location>
</feature>
<dbReference type="Pfam" id="PF00528">
    <property type="entry name" value="BPD_transp_1"/>
    <property type="match status" value="1"/>
</dbReference>
<dbReference type="RefSeq" id="WP_102162553.1">
    <property type="nucleotide sequence ID" value="NZ_PNFZ01000006.1"/>
</dbReference>
<feature type="transmembrane region" description="Helical" evidence="8">
    <location>
        <begin position="141"/>
        <end position="166"/>
    </location>
</feature>
<evidence type="ECO:0000256" key="3">
    <source>
        <dbReference type="ARBA" id="ARBA00022475"/>
    </source>
</evidence>
<dbReference type="Gene3D" id="1.10.3720.10">
    <property type="entry name" value="MetI-like"/>
    <property type="match status" value="1"/>
</dbReference>
<dbReference type="GO" id="GO:0006865">
    <property type="term" value="P:amino acid transport"/>
    <property type="evidence" value="ECO:0007669"/>
    <property type="project" value="UniProtKB-KW"/>
</dbReference>
<dbReference type="InterPro" id="IPR014342">
    <property type="entry name" value="Ectoine_EhuC"/>
</dbReference>
<dbReference type="EMBL" id="PNFZ01000006">
    <property type="protein sequence ID" value="PMB97470.1"/>
    <property type="molecule type" value="Genomic_DNA"/>
</dbReference>
<evidence type="ECO:0000256" key="8">
    <source>
        <dbReference type="RuleBase" id="RU363032"/>
    </source>
</evidence>
<evidence type="ECO:0000256" key="7">
    <source>
        <dbReference type="ARBA" id="ARBA00023136"/>
    </source>
</evidence>
<proteinExistence type="inferred from homology"/>
<comment type="similarity">
    <text evidence="8">Belongs to the binding-protein-dependent transport system permease family.</text>
</comment>
<name>A0A2N6PFK8_9MICO</name>
<sequence length="243" mass="27037">MTDNLTTLFSYAPQLWDGLKITFLLTAGGAAGALLIALVLGLAMASPYRWLGIPARIVVEFFRGTSLLVQLFWLFYVLPLLGANLDPLSCGIFALALNYGAYSAEVVRSSIAHVDRGQWEAATALSLSPVRMMRRIIFPQAWLLMIPSLATLLIQLLKGTAVVSFITLQDLTDRIDQLRQATGDTFFAYTVGLLLYFVLAWLLQVGMDTLEHRAAVALGRREKSGRLRRVLFRRHRPKKEVLG</sequence>
<organism evidence="10 11">
    <name type="scientific">Brevibacterium luteolum</name>
    <dbReference type="NCBI Taxonomy" id="199591"/>
    <lineage>
        <taxon>Bacteria</taxon>
        <taxon>Bacillati</taxon>
        <taxon>Actinomycetota</taxon>
        <taxon>Actinomycetes</taxon>
        <taxon>Micrococcales</taxon>
        <taxon>Brevibacteriaceae</taxon>
        <taxon>Brevibacterium</taxon>
    </lineage>
</organism>
<gene>
    <name evidence="10" type="primary">ehuC</name>
    <name evidence="10" type="ORF">CJ198_10450</name>
</gene>
<evidence type="ECO:0000256" key="2">
    <source>
        <dbReference type="ARBA" id="ARBA00022448"/>
    </source>
</evidence>
<evidence type="ECO:0000256" key="4">
    <source>
        <dbReference type="ARBA" id="ARBA00022692"/>
    </source>
</evidence>
<dbReference type="PROSITE" id="PS50928">
    <property type="entry name" value="ABC_TM1"/>
    <property type="match status" value="1"/>
</dbReference>
<keyword evidence="2 8" id="KW-0813">Transport</keyword>
<evidence type="ECO:0000256" key="6">
    <source>
        <dbReference type="ARBA" id="ARBA00022989"/>
    </source>
</evidence>
<keyword evidence="5" id="KW-0029">Amino-acid transport</keyword>
<keyword evidence="6 8" id="KW-1133">Transmembrane helix</keyword>
<dbReference type="CDD" id="cd06261">
    <property type="entry name" value="TM_PBP2"/>
    <property type="match status" value="1"/>
</dbReference>
<dbReference type="GO" id="GO:0022857">
    <property type="term" value="F:transmembrane transporter activity"/>
    <property type="evidence" value="ECO:0007669"/>
    <property type="project" value="InterPro"/>
</dbReference>
<evidence type="ECO:0000256" key="1">
    <source>
        <dbReference type="ARBA" id="ARBA00004651"/>
    </source>
</evidence>
<reference evidence="10 11" key="1">
    <citation type="submission" date="2017-09" db="EMBL/GenBank/DDBJ databases">
        <title>Bacterial strain isolated from the female urinary microbiota.</title>
        <authorList>
            <person name="Thomas-White K."/>
            <person name="Kumar N."/>
            <person name="Forster S."/>
            <person name="Putonti C."/>
            <person name="Lawley T."/>
            <person name="Wolfe A.J."/>
        </authorList>
    </citation>
    <scope>NUCLEOTIDE SEQUENCE [LARGE SCALE GENOMIC DNA]</scope>
    <source>
        <strain evidence="10 11">UMB0680</strain>
    </source>
</reference>
<accession>A0A2N6PFK8</accession>
<dbReference type="NCBIfam" id="TIGR01726">
    <property type="entry name" value="HEQRo_perm_3TM"/>
    <property type="match status" value="1"/>
</dbReference>
<keyword evidence="3" id="KW-1003">Cell membrane</keyword>
<dbReference type="InterPro" id="IPR000515">
    <property type="entry name" value="MetI-like"/>
</dbReference>
<dbReference type="InterPro" id="IPR043429">
    <property type="entry name" value="ArtM/GltK/GlnP/TcyL/YhdX-like"/>
</dbReference>
<feature type="transmembrane region" description="Helical" evidence="8">
    <location>
        <begin position="20"/>
        <end position="45"/>
    </location>
</feature>
<keyword evidence="7 8" id="KW-0472">Membrane</keyword>
<dbReference type="AlphaFoldDB" id="A0A2N6PFK8"/>
<comment type="caution">
    <text evidence="10">The sequence shown here is derived from an EMBL/GenBank/DDBJ whole genome shotgun (WGS) entry which is preliminary data.</text>
</comment>
<protein>
    <submittedName>
        <fullName evidence="10">Ectoine/hydroxyectoine ABC transporter permease subunit EhuC</fullName>
    </submittedName>
</protein>
<dbReference type="PANTHER" id="PTHR30614">
    <property type="entry name" value="MEMBRANE COMPONENT OF AMINO ACID ABC TRANSPORTER"/>
    <property type="match status" value="1"/>
</dbReference>
<comment type="subcellular location">
    <subcellularLocation>
        <location evidence="1 8">Cell membrane</location>
        <topology evidence="1 8">Multi-pass membrane protein</topology>
    </subcellularLocation>
</comment>
<feature type="domain" description="ABC transmembrane type-1" evidence="9">
    <location>
        <begin position="19"/>
        <end position="207"/>
    </location>
</feature>
<dbReference type="PANTHER" id="PTHR30614:SF0">
    <property type="entry name" value="L-CYSTINE TRANSPORT SYSTEM PERMEASE PROTEIN TCYL"/>
    <property type="match status" value="1"/>
</dbReference>
<dbReference type="Proteomes" id="UP000235703">
    <property type="component" value="Unassembled WGS sequence"/>
</dbReference>
<evidence type="ECO:0000259" key="9">
    <source>
        <dbReference type="PROSITE" id="PS50928"/>
    </source>
</evidence>
<evidence type="ECO:0000256" key="5">
    <source>
        <dbReference type="ARBA" id="ARBA00022970"/>
    </source>
</evidence>
<evidence type="ECO:0000313" key="10">
    <source>
        <dbReference type="EMBL" id="PMB97470.1"/>
    </source>
</evidence>
<keyword evidence="11" id="KW-1185">Reference proteome</keyword>
<dbReference type="InterPro" id="IPR035906">
    <property type="entry name" value="MetI-like_sf"/>
</dbReference>
<evidence type="ECO:0000313" key="11">
    <source>
        <dbReference type="Proteomes" id="UP000235703"/>
    </source>
</evidence>
<dbReference type="OrthoDB" id="92598at2"/>
<dbReference type="GO" id="GO:0043190">
    <property type="term" value="C:ATP-binding cassette (ABC) transporter complex"/>
    <property type="evidence" value="ECO:0007669"/>
    <property type="project" value="InterPro"/>
</dbReference>
<dbReference type="InterPro" id="IPR010065">
    <property type="entry name" value="AA_ABC_transptr_permease_3TM"/>
</dbReference>